<gene>
    <name evidence="7" type="ORF">IAA62_02840</name>
</gene>
<comment type="subcellular location">
    <subcellularLocation>
        <location evidence="1">Membrane</location>
        <topology evidence="1">Single-pass membrane protein</topology>
    </subcellularLocation>
</comment>
<dbReference type="AlphaFoldDB" id="A0A9D1NF91"/>
<evidence type="ECO:0000313" key="8">
    <source>
        <dbReference type="Proteomes" id="UP000886861"/>
    </source>
</evidence>
<dbReference type="SUPFAM" id="SSF140478">
    <property type="entry name" value="LemA-like"/>
    <property type="match status" value="1"/>
</dbReference>
<dbReference type="PANTHER" id="PTHR34478">
    <property type="entry name" value="PROTEIN LEMA"/>
    <property type="match status" value="1"/>
</dbReference>
<proteinExistence type="inferred from homology"/>
<dbReference type="Gene3D" id="1.20.1440.20">
    <property type="entry name" value="LemA-like domain"/>
    <property type="match status" value="1"/>
</dbReference>
<evidence type="ECO:0000313" key="7">
    <source>
        <dbReference type="EMBL" id="HIV01471.1"/>
    </source>
</evidence>
<keyword evidence="5 6" id="KW-0472">Membrane</keyword>
<comment type="caution">
    <text evidence="7">The sequence shown here is derived from an EMBL/GenBank/DDBJ whole genome shotgun (WGS) entry which is preliminary data.</text>
</comment>
<keyword evidence="4 6" id="KW-1133">Transmembrane helix</keyword>
<evidence type="ECO:0000256" key="1">
    <source>
        <dbReference type="ARBA" id="ARBA00004167"/>
    </source>
</evidence>
<sequence length="196" mass="22519">MLGFISTGAIVGIVIAAVVVLLVVIIVAWIISTYNAFIRLRNNVEEGFSTMDVYMKKRYDLIPNLVETVKGYAKHEEETLSKVIQARNMAMNSATAEEQMKNDNILTGTLKSLFAVSEAYPELQANQNFLDLQNQLKTLETEIANSRKYYNGVVKVYENKREVFPSNLIAKWFKFEEKPFYEVDNEEERKNVKVQF</sequence>
<dbReference type="Pfam" id="PF04011">
    <property type="entry name" value="LemA"/>
    <property type="match status" value="1"/>
</dbReference>
<evidence type="ECO:0000256" key="6">
    <source>
        <dbReference type="SAM" id="Phobius"/>
    </source>
</evidence>
<keyword evidence="3 6" id="KW-0812">Transmembrane</keyword>
<evidence type="ECO:0000256" key="5">
    <source>
        <dbReference type="ARBA" id="ARBA00023136"/>
    </source>
</evidence>
<protein>
    <submittedName>
        <fullName evidence="7">LemA family protein</fullName>
    </submittedName>
</protein>
<evidence type="ECO:0000256" key="2">
    <source>
        <dbReference type="ARBA" id="ARBA00008854"/>
    </source>
</evidence>
<reference evidence="7" key="1">
    <citation type="submission" date="2020-10" db="EMBL/GenBank/DDBJ databases">
        <authorList>
            <person name="Gilroy R."/>
        </authorList>
    </citation>
    <scope>NUCLEOTIDE SEQUENCE</scope>
    <source>
        <strain evidence="7">CHK186-9395</strain>
    </source>
</reference>
<dbReference type="InterPro" id="IPR007156">
    <property type="entry name" value="MamQ_LemA"/>
</dbReference>
<dbReference type="PANTHER" id="PTHR34478:SF2">
    <property type="entry name" value="MEMBRANE PROTEIN"/>
    <property type="match status" value="1"/>
</dbReference>
<comment type="similarity">
    <text evidence="2">Belongs to the LemA family.</text>
</comment>
<organism evidence="7 8">
    <name type="scientific">Candidatus Caccopulliclostridium gallistercoris</name>
    <dbReference type="NCBI Taxonomy" id="2840719"/>
    <lineage>
        <taxon>Bacteria</taxon>
        <taxon>Bacillati</taxon>
        <taxon>Bacillota</taxon>
        <taxon>Clostridia</taxon>
        <taxon>Candidatus Caccopulliclostridium</taxon>
    </lineage>
</organism>
<name>A0A9D1NF91_9FIRM</name>
<dbReference type="Proteomes" id="UP000886861">
    <property type="component" value="Unassembled WGS sequence"/>
</dbReference>
<feature type="transmembrane region" description="Helical" evidence="6">
    <location>
        <begin position="6"/>
        <end position="31"/>
    </location>
</feature>
<accession>A0A9D1NF91</accession>
<reference evidence="7" key="2">
    <citation type="journal article" date="2021" name="PeerJ">
        <title>Extensive microbial diversity within the chicken gut microbiome revealed by metagenomics and culture.</title>
        <authorList>
            <person name="Gilroy R."/>
            <person name="Ravi A."/>
            <person name="Getino M."/>
            <person name="Pursley I."/>
            <person name="Horton D.L."/>
            <person name="Alikhan N.F."/>
            <person name="Baker D."/>
            <person name="Gharbi K."/>
            <person name="Hall N."/>
            <person name="Watson M."/>
            <person name="Adriaenssens E.M."/>
            <person name="Foster-Nyarko E."/>
            <person name="Jarju S."/>
            <person name="Secka A."/>
            <person name="Antonio M."/>
            <person name="Oren A."/>
            <person name="Chaudhuri R.R."/>
            <person name="La Ragione R."/>
            <person name="Hildebrand F."/>
            <person name="Pallen M.J."/>
        </authorList>
    </citation>
    <scope>NUCLEOTIDE SEQUENCE</scope>
    <source>
        <strain evidence="7">CHK186-9395</strain>
    </source>
</reference>
<dbReference type="InterPro" id="IPR023353">
    <property type="entry name" value="LemA-like_dom_sf"/>
</dbReference>
<dbReference type="GO" id="GO:0016020">
    <property type="term" value="C:membrane"/>
    <property type="evidence" value="ECO:0007669"/>
    <property type="project" value="UniProtKB-SubCell"/>
</dbReference>
<evidence type="ECO:0000256" key="4">
    <source>
        <dbReference type="ARBA" id="ARBA00022989"/>
    </source>
</evidence>
<dbReference type="EMBL" id="DVOJ01000010">
    <property type="protein sequence ID" value="HIV01471.1"/>
    <property type="molecule type" value="Genomic_DNA"/>
</dbReference>
<evidence type="ECO:0000256" key="3">
    <source>
        <dbReference type="ARBA" id="ARBA00022692"/>
    </source>
</evidence>